<keyword evidence="6" id="KW-0963">Cytoplasm</keyword>
<reference evidence="16" key="1">
    <citation type="journal article" date="2020" name="Stud. Mycol.">
        <title>101 Dothideomycetes genomes: a test case for predicting lifestyles and emergence of pathogens.</title>
        <authorList>
            <person name="Haridas S."/>
            <person name="Albert R."/>
            <person name="Binder M."/>
            <person name="Bloem J."/>
            <person name="Labutti K."/>
            <person name="Salamov A."/>
            <person name="Andreopoulos B."/>
            <person name="Baker S."/>
            <person name="Barry K."/>
            <person name="Bills G."/>
            <person name="Bluhm B."/>
            <person name="Cannon C."/>
            <person name="Castanera R."/>
            <person name="Culley D."/>
            <person name="Daum C."/>
            <person name="Ezra D."/>
            <person name="Gonzalez J."/>
            <person name="Henrissat B."/>
            <person name="Kuo A."/>
            <person name="Liang C."/>
            <person name="Lipzen A."/>
            <person name="Lutzoni F."/>
            <person name="Magnuson J."/>
            <person name="Mondo S."/>
            <person name="Nolan M."/>
            <person name="Ohm R."/>
            <person name="Pangilinan J."/>
            <person name="Park H.-J."/>
            <person name="Ramirez L."/>
            <person name="Alfaro M."/>
            <person name="Sun H."/>
            <person name="Tritt A."/>
            <person name="Yoshinaga Y."/>
            <person name="Zwiers L.-H."/>
            <person name="Turgeon B."/>
            <person name="Goodwin S."/>
            <person name="Spatafora J."/>
            <person name="Crous P."/>
            <person name="Grigoriev I."/>
        </authorList>
    </citation>
    <scope>NUCLEOTIDE SEQUENCE</scope>
    <source>
        <strain evidence="16">ATCC 16933</strain>
    </source>
</reference>
<protein>
    <recommendedName>
        <fullName evidence="5">poly(A)-specific ribonuclease</fullName>
        <ecNumber evidence="5">3.1.13.4</ecNumber>
    </recommendedName>
</protein>
<keyword evidence="9" id="KW-0378">Hydrolase</keyword>
<sequence length="472" mass="48744">MGAAGSGSGGGGGMGAGGAGTGLGSAAAQMGFAHGAALQQQQAAQQAAAAAAAAGQANGRMRDVWKHNLAQEMALLRNLVERYPYISMFPGIVARPMGDFNSKASYHYQTVRCNVDLLNIIQLGITLFSANGDPVEATPDPELMPPSMSNKQFAQPNLVVCPCTWTFHFQFSLENDMYNDDSIGMLRKAGLDLDKLADQGIPPEEFGSLLITSGLTFSPDVHWISFHSGYDFAYLVKLMWQRPLPHSEAAYKHLVDVFFPRLLDVKFMLRAAQKQHQLRQPAMGPGNTTNPTAQSTPGGAHALSILTSLGTKSGLQDLADELGCPRQGIPHQAGSDAWLTGAVFWALKTKVFGGDVPEGLEGQMWGLTGVGAPAGSALQQAVLGLAAQGGGAVQGGMPGLQQGGQQQGQQGLHHTEQQPSTPTANPVGLAGAGATVTPGPGQGSAGTGAGAGTPGPGQGMGGVFGNFTYGGK</sequence>
<dbReference type="InterPro" id="IPR012337">
    <property type="entry name" value="RNaseH-like_sf"/>
</dbReference>
<evidence type="ECO:0000313" key="17">
    <source>
        <dbReference type="Proteomes" id="UP000799766"/>
    </source>
</evidence>
<evidence type="ECO:0000256" key="14">
    <source>
        <dbReference type="ARBA" id="ARBA00023242"/>
    </source>
</evidence>
<dbReference type="GO" id="GO:0030014">
    <property type="term" value="C:CCR4-NOT complex"/>
    <property type="evidence" value="ECO:0007669"/>
    <property type="project" value="InterPro"/>
</dbReference>
<dbReference type="InterPro" id="IPR039637">
    <property type="entry name" value="CNOT7/CNOT8/Pop2"/>
</dbReference>
<dbReference type="EC" id="3.1.13.4" evidence="5"/>
<keyword evidence="7" id="KW-0540">Nuclease</keyword>
<evidence type="ECO:0000256" key="15">
    <source>
        <dbReference type="SAM" id="MobiDB-lite"/>
    </source>
</evidence>
<dbReference type="GO" id="GO:0046872">
    <property type="term" value="F:metal ion binding"/>
    <property type="evidence" value="ECO:0007669"/>
    <property type="project" value="UniProtKB-KW"/>
</dbReference>
<keyword evidence="13" id="KW-0804">Transcription</keyword>
<evidence type="ECO:0000256" key="7">
    <source>
        <dbReference type="ARBA" id="ARBA00022722"/>
    </source>
</evidence>
<accession>A0A6A6P015</accession>
<dbReference type="EMBL" id="MU001681">
    <property type="protein sequence ID" value="KAF2457296.1"/>
    <property type="molecule type" value="Genomic_DNA"/>
</dbReference>
<comment type="catalytic activity">
    <reaction evidence="1">
        <text>Exonucleolytic cleavage of poly(A) to 5'-AMP.</text>
        <dbReference type="EC" id="3.1.13.4"/>
    </reaction>
</comment>
<feature type="region of interest" description="Disordered" evidence="15">
    <location>
        <begin position="278"/>
        <end position="297"/>
    </location>
</feature>
<keyword evidence="12" id="KW-0805">Transcription regulation</keyword>
<evidence type="ECO:0000256" key="5">
    <source>
        <dbReference type="ARBA" id="ARBA00012161"/>
    </source>
</evidence>
<dbReference type="SUPFAM" id="SSF53098">
    <property type="entry name" value="Ribonuclease H-like"/>
    <property type="match status" value="1"/>
</dbReference>
<evidence type="ECO:0000256" key="6">
    <source>
        <dbReference type="ARBA" id="ARBA00022490"/>
    </source>
</evidence>
<dbReference type="GO" id="GO:0004535">
    <property type="term" value="F:poly(A)-specific ribonuclease activity"/>
    <property type="evidence" value="ECO:0007669"/>
    <property type="project" value="UniProtKB-EC"/>
</dbReference>
<keyword evidence="8" id="KW-0479">Metal-binding</keyword>
<feature type="region of interest" description="Disordered" evidence="15">
    <location>
        <begin position="392"/>
        <end position="459"/>
    </location>
</feature>
<dbReference type="InterPro" id="IPR036397">
    <property type="entry name" value="RNaseH_sf"/>
</dbReference>
<organism evidence="16 17">
    <name type="scientific">Lineolata rhizophorae</name>
    <dbReference type="NCBI Taxonomy" id="578093"/>
    <lineage>
        <taxon>Eukaryota</taxon>
        <taxon>Fungi</taxon>
        <taxon>Dikarya</taxon>
        <taxon>Ascomycota</taxon>
        <taxon>Pezizomycotina</taxon>
        <taxon>Dothideomycetes</taxon>
        <taxon>Dothideomycetes incertae sedis</taxon>
        <taxon>Lineolatales</taxon>
        <taxon>Lineolataceae</taxon>
        <taxon>Lineolata</taxon>
    </lineage>
</organism>
<comment type="similarity">
    <text evidence="4">Belongs to the CAF1 family.</text>
</comment>
<proteinExistence type="inferred from homology"/>
<keyword evidence="17" id="KW-1185">Reference proteome</keyword>
<evidence type="ECO:0000256" key="2">
    <source>
        <dbReference type="ARBA" id="ARBA00004123"/>
    </source>
</evidence>
<dbReference type="InterPro" id="IPR006941">
    <property type="entry name" value="RNase_CAF1"/>
</dbReference>
<evidence type="ECO:0000256" key="4">
    <source>
        <dbReference type="ARBA" id="ARBA00008372"/>
    </source>
</evidence>
<keyword evidence="10" id="KW-0269">Exonuclease</keyword>
<feature type="compositionally biased region" description="Gly residues" evidence="15">
    <location>
        <begin position="392"/>
        <end position="406"/>
    </location>
</feature>
<evidence type="ECO:0000256" key="8">
    <source>
        <dbReference type="ARBA" id="ARBA00022723"/>
    </source>
</evidence>
<evidence type="ECO:0000256" key="13">
    <source>
        <dbReference type="ARBA" id="ARBA00023163"/>
    </source>
</evidence>
<evidence type="ECO:0000256" key="10">
    <source>
        <dbReference type="ARBA" id="ARBA00022839"/>
    </source>
</evidence>
<keyword evidence="14" id="KW-0539">Nucleus</keyword>
<evidence type="ECO:0000256" key="3">
    <source>
        <dbReference type="ARBA" id="ARBA00004496"/>
    </source>
</evidence>
<dbReference type="OrthoDB" id="1164111at2759"/>
<keyword evidence="11" id="KW-0694">RNA-binding</keyword>
<evidence type="ECO:0000256" key="1">
    <source>
        <dbReference type="ARBA" id="ARBA00001663"/>
    </source>
</evidence>
<name>A0A6A6P015_9PEZI</name>
<dbReference type="GO" id="GO:0005737">
    <property type="term" value="C:cytoplasm"/>
    <property type="evidence" value="ECO:0007669"/>
    <property type="project" value="UniProtKB-SubCell"/>
</dbReference>
<evidence type="ECO:0000256" key="12">
    <source>
        <dbReference type="ARBA" id="ARBA00023015"/>
    </source>
</evidence>
<dbReference type="Proteomes" id="UP000799766">
    <property type="component" value="Unassembled WGS sequence"/>
</dbReference>
<feature type="compositionally biased region" description="Gly residues" evidence="15">
    <location>
        <begin position="440"/>
        <end position="459"/>
    </location>
</feature>
<evidence type="ECO:0000313" key="16">
    <source>
        <dbReference type="EMBL" id="KAF2457296.1"/>
    </source>
</evidence>
<dbReference type="PANTHER" id="PTHR10797">
    <property type="entry name" value="CCR4-NOT TRANSCRIPTION COMPLEX SUBUNIT"/>
    <property type="match status" value="1"/>
</dbReference>
<evidence type="ECO:0000256" key="11">
    <source>
        <dbReference type="ARBA" id="ARBA00022884"/>
    </source>
</evidence>
<comment type="subcellular location">
    <subcellularLocation>
        <location evidence="3">Cytoplasm</location>
    </subcellularLocation>
    <subcellularLocation>
        <location evidence="2">Nucleus</location>
    </subcellularLocation>
</comment>
<evidence type="ECO:0000256" key="9">
    <source>
        <dbReference type="ARBA" id="ARBA00022801"/>
    </source>
</evidence>
<gene>
    <name evidence="16" type="ORF">BDY21DRAFT_286712</name>
</gene>
<dbReference type="Pfam" id="PF04857">
    <property type="entry name" value="CAF1"/>
    <property type="match status" value="2"/>
</dbReference>
<feature type="compositionally biased region" description="Polar residues" evidence="15">
    <location>
        <begin position="286"/>
        <end position="297"/>
    </location>
</feature>
<dbReference type="AlphaFoldDB" id="A0A6A6P015"/>
<dbReference type="GO" id="GO:0005634">
    <property type="term" value="C:nucleus"/>
    <property type="evidence" value="ECO:0007669"/>
    <property type="project" value="UniProtKB-SubCell"/>
</dbReference>
<dbReference type="GO" id="GO:0003723">
    <property type="term" value="F:RNA binding"/>
    <property type="evidence" value="ECO:0007669"/>
    <property type="project" value="UniProtKB-KW"/>
</dbReference>
<feature type="compositionally biased region" description="Low complexity" evidence="15">
    <location>
        <begin position="426"/>
        <end position="439"/>
    </location>
</feature>
<dbReference type="Gene3D" id="3.30.420.10">
    <property type="entry name" value="Ribonuclease H-like superfamily/Ribonuclease H"/>
    <property type="match status" value="1"/>
</dbReference>